<dbReference type="SMART" id="SM00829">
    <property type="entry name" value="PKS_ER"/>
    <property type="match status" value="1"/>
</dbReference>
<dbReference type="EMBL" id="LT559118">
    <property type="protein sequence ID" value="SBO95605.1"/>
    <property type="molecule type" value="Genomic_DNA"/>
</dbReference>
<dbReference type="SUPFAM" id="SSF51735">
    <property type="entry name" value="NAD(P)-binding Rossmann-fold domains"/>
    <property type="match status" value="1"/>
</dbReference>
<dbReference type="SUPFAM" id="SSF50129">
    <property type="entry name" value="GroES-like"/>
    <property type="match status" value="1"/>
</dbReference>
<dbReference type="InterPro" id="IPR051397">
    <property type="entry name" value="Zn-ADH-like_protein"/>
</dbReference>
<evidence type="ECO:0000259" key="1">
    <source>
        <dbReference type="SMART" id="SM00829"/>
    </source>
</evidence>
<dbReference type="InterPro" id="IPR020843">
    <property type="entry name" value="ER"/>
</dbReference>
<reference evidence="2" key="1">
    <citation type="submission" date="2016-04" db="EMBL/GenBank/DDBJ databases">
        <authorList>
            <person name="Evans L.H."/>
            <person name="Alamgir A."/>
            <person name="Owens N."/>
            <person name="Weber N.D."/>
            <person name="Virtaneva K."/>
            <person name="Barbian K."/>
            <person name="Babar A."/>
            <person name="Rosenke K."/>
        </authorList>
    </citation>
    <scope>NUCLEOTIDE SEQUENCE</scope>
    <source>
        <strain evidence="2">Nono1</strain>
    </source>
</reference>
<accession>A0A1M4E9S2</accession>
<dbReference type="InterPro" id="IPR013154">
    <property type="entry name" value="ADH-like_N"/>
</dbReference>
<dbReference type="Gene3D" id="3.90.180.10">
    <property type="entry name" value="Medium-chain alcohol dehydrogenases, catalytic domain"/>
    <property type="match status" value="1"/>
</dbReference>
<dbReference type="PANTHER" id="PTHR43677:SF1">
    <property type="entry name" value="ACRYLYL-COA REDUCTASE ACUI-RELATED"/>
    <property type="match status" value="1"/>
</dbReference>
<gene>
    <name evidence="2" type="ORF">BN4615_P5121</name>
</gene>
<evidence type="ECO:0000313" key="2">
    <source>
        <dbReference type="EMBL" id="SBO95605.1"/>
    </source>
</evidence>
<dbReference type="PANTHER" id="PTHR43677">
    <property type="entry name" value="SHORT-CHAIN DEHYDROGENASE/REDUCTASE"/>
    <property type="match status" value="1"/>
</dbReference>
<name>A0A1M4E9S2_9ACTN</name>
<feature type="domain" description="Enoyl reductase (ER)" evidence="1">
    <location>
        <begin position="14"/>
        <end position="313"/>
    </location>
</feature>
<dbReference type="GO" id="GO:0043957">
    <property type="term" value="F:acryloyl-CoA reductase (NADPH) activity"/>
    <property type="evidence" value="ECO:0007669"/>
    <property type="project" value="TreeGrafter"/>
</dbReference>
<dbReference type="Pfam" id="PF13602">
    <property type="entry name" value="ADH_zinc_N_2"/>
    <property type="match status" value="1"/>
</dbReference>
<dbReference type="InterPro" id="IPR011032">
    <property type="entry name" value="GroES-like_sf"/>
</dbReference>
<dbReference type="Pfam" id="PF08240">
    <property type="entry name" value="ADH_N"/>
    <property type="match status" value="1"/>
</dbReference>
<proteinExistence type="predicted"/>
<dbReference type="Gene3D" id="3.40.50.720">
    <property type="entry name" value="NAD(P)-binding Rossmann-like Domain"/>
    <property type="match status" value="1"/>
</dbReference>
<dbReference type="RefSeq" id="WP_225276039.1">
    <property type="nucleotide sequence ID" value="NZ_CP084058.1"/>
</dbReference>
<organism evidence="2">
    <name type="scientific">Nonomuraea gerenzanensis</name>
    <dbReference type="NCBI Taxonomy" id="93944"/>
    <lineage>
        <taxon>Bacteria</taxon>
        <taxon>Bacillati</taxon>
        <taxon>Actinomycetota</taxon>
        <taxon>Actinomycetes</taxon>
        <taxon>Streptosporangiales</taxon>
        <taxon>Streptosporangiaceae</taxon>
        <taxon>Nonomuraea</taxon>
    </lineage>
</organism>
<sequence>MPRSSRALVLERFGELPRLVSRPVPDRPPGHTLVRVRAAQISHLDLNIVDGQFGILPELPAVPGTEAAGVVVASDVHPEGMEVRIRGGGVGLKRDGGWAEHALVRDEVVVPVPPGTDPALACCFFSPAGTAQAAVHRVAAIQPGERVAVTGAAGAVGALTVQLAARAGAKVFGVVGRRAKLGSVPPPAKPLLVSELTADAVGAPLDAVIDTVGGPVLATALGLVRGRGRVALVGYTAGRELRLDLADFLLADVSLLPVNLMTRGEEVMADADRLLTELNAGELTLPIERYPLDRLDEAAGRLRSGEAVGKVVLEFD</sequence>
<dbReference type="AlphaFoldDB" id="A0A1M4E9S2"/>
<dbReference type="InterPro" id="IPR036291">
    <property type="entry name" value="NAD(P)-bd_dom_sf"/>
</dbReference>
<protein>
    <submittedName>
        <fullName evidence="2">Alcohol dehydrogenase, zinc-binding domain protein</fullName>
    </submittedName>
</protein>